<proteinExistence type="predicted"/>
<keyword evidence="2" id="KW-1185">Reference proteome</keyword>
<evidence type="ECO:0000313" key="2">
    <source>
        <dbReference type="Proteomes" id="UP000594121"/>
    </source>
</evidence>
<dbReference type="GeneID" id="59148369"/>
<sequence length="292" mass="34071">MMLQWEVYSRFAPQLGGGDKLYNRDFPWYNSTQLKALYPDKNELRAALYFLFYMPFRTYHITDESRPFDGVFIYGIEGARVGLLDGLKYYQKIAGLYPNGTIGKWNEDPRLGYYGWLDDRFHHRVHTIVGKYLGFSEDFIRKHLVSVGELHSFPEFLEEVNKTFGMDQFLTRNWKYWDLLKFVCGYWYYTTGDNISTDFTIPQTLRIFGFPTAHINIEPSPKGAGPSDWAVSLPYPIAKSLQEEFPNNKILYGPGYTFGLFNCSEEGLIKDGIKKVYVFYFGDVPVYLMKKS</sequence>
<protein>
    <submittedName>
        <fullName evidence="1">Uncharacterized protein</fullName>
    </submittedName>
</protein>
<dbReference type="AlphaFoldDB" id="A0A7L9FGY5"/>
<dbReference type="Proteomes" id="UP000594121">
    <property type="component" value="Chromosome"/>
</dbReference>
<dbReference type="InParanoid" id="A0A7L9FGY5"/>
<dbReference type="EMBL" id="CP062310">
    <property type="protein sequence ID" value="QOJ79019.1"/>
    <property type="molecule type" value="Genomic_DNA"/>
</dbReference>
<organism evidence="1 2">
    <name type="scientific">Infirmifilum lucidum</name>
    <dbReference type="NCBI Taxonomy" id="2776706"/>
    <lineage>
        <taxon>Archaea</taxon>
        <taxon>Thermoproteota</taxon>
        <taxon>Thermoprotei</taxon>
        <taxon>Thermofilales</taxon>
        <taxon>Thermofilaceae</taxon>
        <taxon>Infirmifilum</taxon>
    </lineage>
</organism>
<dbReference type="RefSeq" id="WP_192818991.1">
    <property type="nucleotide sequence ID" value="NZ_CP062310.1"/>
</dbReference>
<reference evidence="1 2" key="1">
    <citation type="submission" date="2020-10" db="EMBL/GenBank/DDBJ databases">
        <title>Thermofilum lucidum 3507LT sp. nov. a novel member of Thermofilaceae family isolated from Chile hot spring, and proposal of description order Thermofilales.</title>
        <authorList>
            <person name="Zayulina K.S."/>
            <person name="Elcheninov A.G."/>
            <person name="Toshchakov S.V."/>
            <person name="Kublanov I.V."/>
        </authorList>
    </citation>
    <scope>NUCLEOTIDE SEQUENCE [LARGE SCALE GENOMIC DNA]</scope>
    <source>
        <strain evidence="1 2">3507LT</strain>
    </source>
</reference>
<name>A0A7L9FGY5_9CREN</name>
<gene>
    <name evidence="1" type="ORF">IG193_00695</name>
</gene>
<accession>A0A7L9FGY5</accession>
<evidence type="ECO:0000313" key="1">
    <source>
        <dbReference type="EMBL" id="QOJ79019.1"/>
    </source>
</evidence>
<dbReference type="KEGG" id="thel:IG193_00695"/>